<reference evidence="1" key="1">
    <citation type="submission" date="2020-10" db="EMBL/GenBank/DDBJ databases">
        <authorList>
            <person name="Gilroy R."/>
        </authorList>
    </citation>
    <scope>NUCLEOTIDE SEQUENCE</scope>
    <source>
        <strain evidence="1">ChiSxjej1B13-7958</strain>
    </source>
</reference>
<dbReference type="Proteomes" id="UP000824242">
    <property type="component" value="Unassembled WGS sequence"/>
</dbReference>
<evidence type="ECO:0000313" key="2">
    <source>
        <dbReference type="Proteomes" id="UP000824242"/>
    </source>
</evidence>
<sequence>MEQAISKLQRLLGEYHLLRNCQEVSLKELTDCLPGSRKTFSRDLKLLRQAGVPIVYEAQRNAFLLKREGLIPAVQPDSPAQARVQNHLRRLMYLMDNLPLENCGVWYREQFPEVSRRTMQRDFALLCSIGYRVKYETEEFNCHDAGMDQPTGQYYCDRPMGTYELPIFKEI</sequence>
<comment type="caution">
    <text evidence="1">The sequence shown here is derived from an EMBL/GenBank/DDBJ whole genome shotgun (WGS) entry which is preliminary data.</text>
</comment>
<proteinExistence type="predicted"/>
<protein>
    <recommendedName>
        <fullName evidence="3">Helix-turn-helix type 11 domain-containing protein</fullName>
    </recommendedName>
</protein>
<name>A0A9D1APP1_9FIRM</name>
<dbReference type="AlphaFoldDB" id="A0A9D1APP1"/>
<evidence type="ECO:0008006" key="3">
    <source>
        <dbReference type="Google" id="ProtNLM"/>
    </source>
</evidence>
<reference evidence="1" key="2">
    <citation type="journal article" date="2021" name="PeerJ">
        <title>Extensive microbial diversity within the chicken gut microbiome revealed by metagenomics and culture.</title>
        <authorList>
            <person name="Gilroy R."/>
            <person name="Ravi A."/>
            <person name="Getino M."/>
            <person name="Pursley I."/>
            <person name="Horton D.L."/>
            <person name="Alikhan N.F."/>
            <person name="Baker D."/>
            <person name="Gharbi K."/>
            <person name="Hall N."/>
            <person name="Watson M."/>
            <person name="Adriaenssens E.M."/>
            <person name="Foster-Nyarko E."/>
            <person name="Jarju S."/>
            <person name="Secka A."/>
            <person name="Antonio M."/>
            <person name="Oren A."/>
            <person name="Chaudhuri R.R."/>
            <person name="La Ragione R."/>
            <person name="Hildebrand F."/>
            <person name="Pallen M.J."/>
        </authorList>
    </citation>
    <scope>NUCLEOTIDE SEQUENCE</scope>
    <source>
        <strain evidence="1">ChiSxjej1B13-7958</strain>
    </source>
</reference>
<evidence type="ECO:0000313" key="1">
    <source>
        <dbReference type="EMBL" id="HIR47900.1"/>
    </source>
</evidence>
<gene>
    <name evidence="1" type="ORF">IAB89_09650</name>
</gene>
<dbReference type="InterPro" id="IPR036390">
    <property type="entry name" value="WH_DNA-bd_sf"/>
</dbReference>
<accession>A0A9D1APP1</accession>
<organism evidence="1 2">
    <name type="scientific">Candidatus Caccousia avicola</name>
    <dbReference type="NCBI Taxonomy" id="2840721"/>
    <lineage>
        <taxon>Bacteria</taxon>
        <taxon>Bacillati</taxon>
        <taxon>Bacillota</taxon>
        <taxon>Clostridia</taxon>
        <taxon>Eubacteriales</taxon>
        <taxon>Oscillospiraceae</taxon>
        <taxon>Oscillospiraceae incertae sedis</taxon>
        <taxon>Candidatus Caccousia</taxon>
    </lineage>
</organism>
<dbReference type="EMBL" id="DVGZ01000104">
    <property type="protein sequence ID" value="HIR47900.1"/>
    <property type="molecule type" value="Genomic_DNA"/>
</dbReference>
<dbReference type="SUPFAM" id="SSF46785">
    <property type="entry name" value="Winged helix' DNA-binding domain"/>
    <property type="match status" value="1"/>
</dbReference>